<evidence type="ECO:0000313" key="2">
    <source>
        <dbReference type="EMBL" id="MBW72057.1"/>
    </source>
</evidence>
<protein>
    <submittedName>
        <fullName evidence="2">Putative secreted protein</fullName>
    </submittedName>
</protein>
<feature type="signal peptide" evidence="1">
    <location>
        <begin position="1"/>
        <end position="17"/>
    </location>
</feature>
<dbReference type="EMBL" id="GGFL01007879">
    <property type="protein sequence ID" value="MBW72057.1"/>
    <property type="molecule type" value="Transcribed_RNA"/>
</dbReference>
<keyword evidence="1" id="KW-0732">Signal</keyword>
<accession>A0A2M4D3C7</accession>
<dbReference type="AlphaFoldDB" id="A0A2M4D3C7"/>
<organism evidence="2">
    <name type="scientific">Anopheles darlingi</name>
    <name type="common">Mosquito</name>
    <dbReference type="NCBI Taxonomy" id="43151"/>
    <lineage>
        <taxon>Eukaryota</taxon>
        <taxon>Metazoa</taxon>
        <taxon>Ecdysozoa</taxon>
        <taxon>Arthropoda</taxon>
        <taxon>Hexapoda</taxon>
        <taxon>Insecta</taxon>
        <taxon>Pterygota</taxon>
        <taxon>Neoptera</taxon>
        <taxon>Endopterygota</taxon>
        <taxon>Diptera</taxon>
        <taxon>Nematocera</taxon>
        <taxon>Culicoidea</taxon>
        <taxon>Culicidae</taxon>
        <taxon>Anophelinae</taxon>
        <taxon>Anopheles</taxon>
    </lineage>
</organism>
<sequence>MMFVCFLLLLILHFATSMRLSASYFSRTQRIVGAPLSSQQYRHLLLRPSAARIGLSYRNASSNTKAQRQL</sequence>
<proteinExistence type="predicted"/>
<feature type="chain" id="PRO_5014850390" evidence="1">
    <location>
        <begin position="18"/>
        <end position="70"/>
    </location>
</feature>
<evidence type="ECO:0000256" key="1">
    <source>
        <dbReference type="SAM" id="SignalP"/>
    </source>
</evidence>
<reference evidence="2" key="1">
    <citation type="submission" date="2018-01" db="EMBL/GenBank/DDBJ databases">
        <title>An insight into the sialome of Amazonian anophelines.</title>
        <authorList>
            <person name="Ribeiro J.M."/>
            <person name="Scarpassa V."/>
            <person name="Calvo E."/>
        </authorList>
    </citation>
    <scope>NUCLEOTIDE SEQUENCE</scope>
</reference>
<name>A0A2M4D3C7_ANODA</name>